<protein>
    <recommendedName>
        <fullName evidence="4">DUF3306 domain-containing protein</fullName>
    </recommendedName>
</protein>
<sequence length="197" mass="21308">MSFWEKRKAAVEAEARAEQAAVAAAEAQAQEAALAEKSDEELLAEAGLPDPDSLESAEQVQDFLKAALPQRLKTRALRRLWRLNPVLANVDGLVDYGEDFTDSATVVENLQTIYQVGKGMFDKALEAEAEAEAKAARLAEPEPEPVAEAEQAPTLDTAPEPAPNTAPAAPQFETADQEPPAPTAPRRMRFHFESTQG</sequence>
<dbReference type="RefSeq" id="WP_058248617.1">
    <property type="nucleotide sequence ID" value="NZ_CYSE01000006.1"/>
</dbReference>
<dbReference type="Pfam" id="PF11748">
    <property type="entry name" value="DUF3306"/>
    <property type="match status" value="1"/>
</dbReference>
<reference evidence="2 3" key="1">
    <citation type="submission" date="2015-09" db="EMBL/GenBank/DDBJ databases">
        <authorList>
            <consortium name="Swine Surveillance"/>
        </authorList>
    </citation>
    <scope>NUCLEOTIDE SEQUENCE [LARGE SCALE GENOMIC DNA]</scope>
    <source>
        <strain evidence="2 3">CECT 7648</strain>
    </source>
</reference>
<evidence type="ECO:0000313" key="2">
    <source>
        <dbReference type="EMBL" id="CUH80767.1"/>
    </source>
</evidence>
<organism evidence="2 3">
    <name type="scientific">Tropicibacter naphthalenivorans</name>
    <dbReference type="NCBI Taxonomy" id="441103"/>
    <lineage>
        <taxon>Bacteria</taxon>
        <taxon>Pseudomonadati</taxon>
        <taxon>Pseudomonadota</taxon>
        <taxon>Alphaproteobacteria</taxon>
        <taxon>Rhodobacterales</taxon>
        <taxon>Roseobacteraceae</taxon>
        <taxon>Tropicibacter</taxon>
    </lineage>
</organism>
<feature type="region of interest" description="Disordered" evidence="1">
    <location>
        <begin position="132"/>
        <end position="197"/>
    </location>
</feature>
<evidence type="ECO:0000313" key="3">
    <source>
        <dbReference type="Proteomes" id="UP000054935"/>
    </source>
</evidence>
<evidence type="ECO:0000256" key="1">
    <source>
        <dbReference type="SAM" id="MobiDB-lite"/>
    </source>
</evidence>
<dbReference type="OrthoDB" id="8100830at2"/>
<dbReference type="InterPro" id="IPR021735">
    <property type="entry name" value="DUF3306"/>
</dbReference>
<proteinExistence type="predicted"/>
<dbReference type="EMBL" id="CYSE01000006">
    <property type="protein sequence ID" value="CUH80767.1"/>
    <property type="molecule type" value="Genomic_DNA"/>
</dbReference>
<dbReference type="STRING" id="441103.TRN7648_03155"/>
<name>A0A0P1GGM5_9RHOB</name>
<gene>
    <name evidence="2" type="ORF">TRN7648_03155</name>
</gene>
<accession>A0A0P1GGM5</accession>
<dbReference type="AlphaFoldDB" id="A0A0P1GGM5"/>
<dbReference type="Proteomes" id="UP000054935">
    <property type="component" value="Unassembled WGS sequence"/>
</dbReference>
<evidence type="ECO:0008006" key="4">
    <source>
        <dbReference type="Google" id="ProtNLM"/>
    </source>
</evidence>
<keyword evidence="3" id="KW-1185">Reference proteome</keyword>